<protein>
    <submittedName>
        <fullName evidence="1">Uncharacterized protein</fullName>
    </submittedName>
</protein>
<organism evidence="1 2">
    <name type="scientific">Paramecium octaurelia</name>
    <dbReference type="NCBI Taxonomy" id="43137"/>
    <lineage>
        <taxon>Eukaryota</taxon>
        <taxon>Sar</taxon>
        <taxon>Alveolata</taxon>
        <taxon>Ciliophora</taxon>
        <taxon>Intramacronucleata</taxon>
        <taxon>Oligohymenophorea</taxon>
        <taxon>Peniculida</taxon>
        <taxon>Parameciidae</taxon>
        <taxon>Paramecium</taxon>
    </lineage>
</organism>
<keyword evidence="2" id="KW-1185">Reference proteome</keyword>
<sequence length="150" mass="18049">MKQALKAKLEQQKAMFRKSQNLIEMGFNLFLVLRNFTKMERIQEACLLYIIHFQEYVRIMKLRQLQKNTSNMKINFLQKNKAQKRRTSSMQWEAEQKIWNQPIYLTESYFLKTLSLQKNKFLSIISPIYQMMHSTIWEGATIIISISFNN</sequence>
<dbReference type="Proteomes" id="UP000683925">
    <property type="component" value="Unassembled WGS sequence"/>
</dbReference>
<dbReference type="EMBL" id="CAJJDP010000005">
    <property type="protein sequence ID" value="CAD8135100.1"/>
    <property type="molecule type" value="Genomic_DNA"/>
</dbReference>
<dbReference type="AlphaFoldDB" id="A0A8S1S6Y7"/>
<gene>
    <name evidence="1" type="ORF">POCTA_138.1.T0060217</name>
</gene>
<comment type="caution">
    <text evidence="1">The sequence shown here is derived from an EMBL/GenBank/DDBJ whole genome shotgun (WGS) entry which is preliminary data.</text>
</comment>
<reference evidence="1" key="1">
    <citation type="submission" date="2021-01" db="EMBL/GenBank/DDBJ databases">
        <authorList>
            <consortium name="Genoscope - CEA"/>
            <person name="William W."/>
        </authorList>
    </citation>
    <scope>NUCLEOTIDE SEQUENCE</scope>
</reference>
<accession>A0A8S1S6Y7</accession>
<evidence type="ECO:0000313" key="1">
    <source>
        <dbReference type="EMBL" id="CAD8135100.1"/>
    </source>
</evidence>
<proteinExistence type="predicted"/>
<name>A0A8S1S6Y7_PAROT</name>
<evidence type="ECO:0000313" key="2">
    <source>
        <dbReference type="Proteomes" id="UP000683925"/>
    </source>
</evidence>